<dbReference type="GO" id="GO:0003700">
    <property type="term" value="F:DNA-binding transcription factor activity"/>
    <property type="evidence" value="ECO:0007669"/>
    <property type="project" value="TreeGrafter"/>
</dbReference>
<comment type="caution">
    <text evidence="7">The sequence shown here is derived from an EMBL/GenBank/DDBJ whole genome shotgun (WGS) entry which is preliminary data.</text>
</comment>
<dbReference type="InterPro" id="IPR036390">
    <property type="entry name" value="WH_DNA-bd_sf"/>
</dbReference>
<dbReference type="RefSeq" id="WP_162848206.1">
    <property type="nucleotide sequence ID" value="NZ_CP037953.1"/>
</dbReference>
<organism evidence="7 8">
    <name type="scientific">Permianibacter aggregans</name>
    <dbReference type="NCBI Taxonomy" id="1510150"/>
    <lineage>
        <taxon>Bacteria</taxon>
        <taxon>Pseudomonadati</taxon>
        <taxon>Pseudomonadota</taxon>
        <taxon>Gammaproteobacteria</taxon>
        <taxon>Pseudomonadales</taxon>
        <taxon>Pseudomonadaceae</taxon>
        <taxon>Permianibacter</taxon>
    </lineage>
</organism>
<dbReference type="SUPFAM" id="SSF51206">
    <property type="entry name" value="cAMP-binding domain-like"/>
    <property type="match status" value="1"/>
</dbReference>
<name>A0A4R6UK38_9GAMM</name>
<keyword evidence="1" id="KW-0408">Iron</keyword>
<reference evidence="7 8" key="1">
    <citation type="submission" date="2019-03" db="EMBL/GenBank/DDBJ databases">
        <title>Genomic Encyclopedia of Type Strains, Phase IV (KMG-IV): sequencing the most valuable type-strain genomes for metagenomic binning, comparative biology and taxonomic classification.</title>
        <authorList>
            <person name="Goeker M."/>
        </authorList>
    </citation>
    <scope>NUCLEOTIDE SEQUENCE [LARGE SCALE GENOMIC DNA]</scope>
    <source>
        <strain evidence="7 8">DSM 103792</strain>
    </source>
</reference>
<dbReference type="InterPro" id="IPR036388">
    <property type="entry name" value="WH-like_DNA-bd_sf"/>
</dbReference>
<dbReference type="InterPro" id="IPR000595">
    <property type="entry name" value="cNMP-bd_dom"/>
</dbReference>
<dbReference type="InterPro" id="IPR050397">
    <property type="entry name" value="Env_Response_Regulators"/>
</dbReference>
<dbReference type="FunFam" id="2.60.120.10:FF:000004">
    <property type="entry name" value="Fumarate/nitrate reduction transcriptional regulator Fnr"/>
    <property type="match status" value="1"/>
</dbReference>
<evidence type="ECO:0000313" key="7">
    <source>
        <dbReference type="EMBL" id="TDQ45683.1"/>
    </source>
</evidence>
<feature type="domain" description="HTH crp-type" evidence="6">
    <location>
        <begin position="160"/>
        <end position="233"/>
    </location>
</feature>
<dbReference type="SMART" id="SM00100">
    <property type="entry name" value="cNMP"/>
    <property type="match status" value="1"/>
</dbReference>
<dbReference type="CDD" id="cd00092">
    <property type="entry name" value="HTH_CRP"/>
    <property type="match status" value="1"/>
</dbReference>
<evidence type="ECO:0000313" key="8">
    <source>
        <dbReference type="Proteomes" id="UP000295375"/>
    </source>
</evidence>
<dbReference type="PROSITE" id="PS51063">
    <property type="entry name" value="HTH_CRP_2"/>
    <property type="match status" value="1"/>
</dbReference>
<dbReference type="Pfam" id="PF00027">
    <property type="entry name" value="cNMP_binding"/>
    <property type="match status" value="1"/>
</dbReference>
<dbReference type="PANTHER" id="PTHR24567:SF75">
    <property type="entry name" value="FUMARATE AND NITRATE REDUCTION REGULATORY PROTEIN"/>
    <property type="match status" value="1"/>
</dbReference>
<keyword evidence="2" id="KW-0805">Transcription regulation</keyword>
<evidence type="ECO:0000256" key="2">
    <source>
        <dbReference type="ARBA" id="ARBA00023015"/>
    </source>
</evidence>
<evidence type="ECO:0000256" key="3">
    <source>
        <dbReference type="ARBA" id="ARBA00023125"/>
    </source>
</evidence>
<dbReference type="PANTHER" id="PTHR24567">
    <property type="entry name" value="CRP FAMILY TRANSCRIPTIONAL REGULATORY PROTEIN"/>
    <property type="match status" value="1"/>
</dbReference>
<dbReference type="InterPro" id="IPR018490">
    <property type="entry name" value="cNMP-bd_dom_sf"/>
</dbReference>
<gene>
    <name evidence="7" type="ORF">EV696_11834</name>
</gene>
<dbReference type="Gene3D" id="1.10.10.10">
    <property type="entry name" value="Winged helix-like DNA-binding domain superfamily/Winged helix DNA-binding domain"/>
    <property type="match status" value="1"/>
</dbReference>
<dbReference type="PROSITE" id="PS50042">
    <property type="entry name" value="CNMP_BINDING_3"/>
    <property type="match status" value="1"/>
</dbReference>
<dbReference type="Proteomes" id="UP000295375">
    <property type="component" value="Unassembled WGS sequence"/>
</dbReference>
<dbReference type="FunFam" id="1.10.10.10:FF:000028">
    <property type="entry name" value="Fumarate/nitrate reduction transcriptional regulator Fnr"/>
    <property type="match status" value="1"/>
</dbReference>
<accession>A0A4R6UK38</accession>
<keyword evidence="4" id="KW-0804">Transcription</keyword>
<dbReference type="SUPFAM" id="SSF46785">
    <property type="entry name" value="Winged helix' DNA-binding domain"/>
    <property type="match status" value="1"/>
</dbReference>
<dbReference type="PRINTS" id="PR00034">
    <property type="entry name" value="HTHCRP"/>
</dbReference>
<keyword evidence="8" id="KW-1185">Reference proteome</keyword>
<evidence type="ECO:0000259" key="5">
    <source>
        <dbReference type="PROSITE" id="PS50042"/>
    </source>
</evidence>
<keyword evidence="3" id="KW-0238">DNA-binding</keyword>
<dbReference type="SMART" id="SM00419">
    <property type="entry name" value="HTH_CRP"/>
    <property type="match status" value="1"/>
</dbReference>
<dbReference type="Pfam" id="PF13545">
    <property type="entry name" value="HTH_Crp_2"/>
    <property type="match status" value="1"/>
</dbReference>
<dbReference type="InterPro" id="IPR012318">
    <property type="entry name" value="HTH_CRP"/>
</dbReference>
<dbReference type="CDD" id="cd00038">
    <property type="entry name" value="CAP_ED"/>
    <property type="match status" value="1"/>
</dbReference>
<dbReference type="NCBIfam" id="NF008365">
    <property type="entry name" value="PRK11161.1"/>
    <property type="match status" value="1"/>
</dbReference>
<dbReference type="EMBL" id="SNYM01000018">
    <property type="protein sequence ID" value="TDQ45683.1"/>
    <property type="molecule type" value="Genomic_DNA"/>
</dbReference>
<evidence type="ECO:0000256" key="1">
    <source>
        <dbReference type="ARBA" id="ARBA00023004"/>
    </source>
</evidence>
<evidence type="ECO:0000259" key="6">
    <source>
        <dbReference type="PROSITE" id="PS51063"/>
    </source>
</evidence>
<dbReference type="GO" id="GO:0003677">
    <property type="term" value="F:DNA binding"/>
    <property type="evidence" value="ECO:0007669"/>
    <property type="project" value="UniProtKB-KW"/>
</dbReference>
<dbReference type="Gene3D" id="2.60.120.10">
    <property type="entry name" value="Jelly Rolls"/>
    <property type="match status" value="1"/>
</dbReference>
<dbReference type="AlphaFoldDB" id="A0A4R6UK38"/>
<proteinExistence type="predicted"/>
<evidence type="ECO:0000256" key="4">
    <source>
        <dbReference type="ARBA" id="ARBA00023163"/>
    </source>
</evidence>
<feature type="domain" description="Cyclic nucleotide-binding" evidence="5">
    <location>
        <begin position="26"/>
        <end position="146"/>
    </location>
</feature>
<dbReference type="GO" id="GO:0005829">
    <property type="term" value="C:cytosol"/>
    <property type="evidence" value="ECO:0007669"/>
    <property type="project" value="TreeGrafter"/>
</dbReference>
<sequence>MPNLNMSNSLTSKISCQQCSISQLCLPVSLAEAEIEHLDSIIQRNKPLQKGDLLFRAGDKLESLFAIRSGSLKTYTISSEGEEQITGFHLAGEVIGLDAVANMAHRGFAVAMETTMVCALPFEQLEELAGTMSSLRSQLMRVMSQEILDDQELLLLLNKKNAEERLAAFLVNLSTRYSRRGRSATRFILPMTRSDIGNYLGLTIETISRLFARYQKNDMISATGKEIEILDLKAMSRLAGTACDSHQPTAV</sequence>
<protein>
    <submittedName>
        <fullName evidence="7">CRP/FNR family transcriptional regulator</fullName>
    </submittedName>
</protein>
<dbReference type="InterPro" id="IPR014710">
    <property type="entry name" value="RmlC-like_jellyroll"/>
</dbReference>